<accession>A0A2Z2MHP0</accession>
<dbReference type="Pfam" id="PF08967">
    <property type="entry name" value="ENCP4"/>
    <property type="match status" value="1"/>
</dbReference>
<dbReference type="SUPFAM" id="SSF111057">
    <property type="entry name" value="Hypothetical protein PF0899"/>
    <property type="match status" value="1"/>
</dbReference>
<sequence length="95" mass="10688">MPSEEEILEIIERASQELKDEGLSPDILLAGPGFVEHAGHLVDVLGLSVYVVKELEFDAVIADSRYLGQMRKASKRLSIEPLLVEEKVWEEIEKL</sequence>
<keyword evidence="2" id="KW-1185">Reference proteome</keyword>
<organism evidence="1 2">
    <name type="scientific">Thermococcus profundus</name>
    <dbReference type="NCBI Taxonomy" id="49899"/>
    <lineage>
        <taxon>Archaea</taxon>
        <taxon>Methanobacteriati</taxon>
        <taxon>Methanobacteriota</taxon>
        <taxon>Thermococci</taxon>
        <taxon>Thermococcales</taxon>
        <taxon>Thermococcaceae</taxon>
        <taxon>Thermococcus</taxon>
    </lineage>
</organism>
<dbReference type="AlphaFoldDB" id="A0A2Z2MHP0"/>
<gene>
    <name evidence="1" type="ORF">A3L09_01020</name>
</gene>
<dbReference type="OrthoDB" id="86177at2157"/>
<dbReference type="EMBL" id="CP014862">
    <property type="protein sequence ID" value="ASJ01941.1"/>
    <property type="molecule type" value="Genomic_DNA"/>
</dbReference>
<dbReference type="PIRSF" id="PIRSF004604">
    <property type="entry name" value="UCP004604"/>
    <property type="match status" value="1"/>
</dbReference>
<evidence type="ECO:0000313" key="1">
    <source>
        <dbReference type="EMBL" id="ASJ01941.1"/>
    </source>
</evidence>
<dbReference type="RefSeq" id="WP_088857211.1">
    <property type="nucleotide sequence ID" value="NZ_CP014862.1"/>
</dbReference>
<dbReference type="KEGG" id="tprf:A3L09_01020"/>
<evidence type="ECO:0008006" key="3">
    <source>
        <dbReference type="Google" id="ProtNLM"/>
    </source>
</evidence>
<dbReference type="Gene3D" id="3.30.2320.10">
    <property type="entry name" value="hypothetical protein PF0899 domain"/>
    <property type="match status" value="1"/>
</dbReference>
<protein>
    <recommendedName>
        <fullName evidence="3">DUF1884 domain-containing protein</fullName>
    </recommendedName>
</protein>
<evidence type="ECO:0000313" key="2">
    <source>
        <dbReference type="Proteomes" id="UP000250179"/>
    </source>
</evidence>
<dbReference type="InterPro" id="IPR014418">
    <property type="entry name" value="ENCP4"/>
</dbReference>
<proteinExistence type="predicted"/>
<dbReference type="GeneID" id="33318948"/>
<reference evidence="1 2" key="1">
    <citation type="submission" date="2016-03" db="EMBL/GenBank/DDBJ databases">
        <title>Complete genome sequence of Thermococcus profundus strain DT5432.</title>
        <authorList>
            <person name="Oger P.M."/>
        </authorList>
    </citation>
    <scope>NUCLEOTIDE SEQUENCE [LARGE SCALE GENOMIC DNA]</scope>
    <source>
        <strain evidence="1 2">DT 5432</strain>
    </source>
</reference>
<dbReference type="NCBIfam" id="NF041191">
    <property type="entry name" value="encap_f4b"/>
    <property type="match status" value="1"/>
</dbReference>
<dbReference type="Proteomes" id="UP000250179">
    <property type="component" value="Chromosome"/>
</dbReference>
<name>A0A2Z2MHP0_THEPR</name>
<dbReference type="InterPro" id="IPR036216">
    <property type="entry name" value="ENCP4_sf"/>
</dbReference>